<dbReference type="GO" id="GO:0016787">
    <property type="term" value="F:hydrolase activity"/>
    <property type="evidence" value="ECO:0007669"/>
    <property type="project" value="InterPro"/>
</dbReference>
<comment type="caution">
    <text evidence="2">The sequence shown here is derived from an EMBL/GenBank/DDBJ whole genome shotgun (WGS) entry which is preliminary data.</text>
</comment>
<dbReference type="Gene3D" id="3.40.50.1820">
    <property type="entry name" value="alpha/beta hydrolase"/>
    <property type="match status" value="1"/>
</dbReference>
<dbReference type="Pfam" id="PF01738">
    <property type="entry name" value="DLH"/>
    <property type="match status" value="1"/>
</dbReference>
<protein>
    <submittedName>
        <fullName evidence="2">Esterase/lipase</fullName>
    </submittedName>
</protein>
<dbReference type="Proteomes" id="UP000799772">
    <property type="component" value="Unassembled WGS sequence"/>
</dbReference>
<evidence type="ECO:0000313" key="3">
    <source>
        <dbReference type="Proteomes" id="UP000799772"/>
    </source>
</evidence>
<accession>A0A9P4IIV3</accession>
<dbReference type="SUPFAM" id="SSF53474">
    <property type="entry name" value="alpha/beta-Hydrolases"/>
    <property type="match status" value="1"/>
</dbReference>
<reference evidence="2" key="1">
    <citation type="journal article" date="2020" name="Stud. Mycol.">
        <title>101 Dothideomycetes genomes: a test case for predicting lifestyles and emergence of pathogens.</title>
        <authorList>
            <person name="Haridas S."/>
            <person name="Albert R."/>
            <person name="Binder M."/>
            <person name="Bloem J."/>
            <person name="Labutti K."/>
            <person name="Salamov A."/>
            <person name="Andreopoulos B."/>
            <person name="Baker S."/>
            <person name="Barry K."/>
            <person name="Bills G."/>
            <person name="Bluhm B."/>
            <person name="Cannon C."/>
            <person name="Castanera R."/>
            <person name="Culley D."/>
            <person name="Daum C."/>
            <person name="Ezra D."/>
            <person name="Gonzalez J."/>
            <person name="Henrissat B."/>
            <person name="Kuo A."/>
            <person name="Liang C."/>
            <person name="Lipzen A."/>
            <person name="Lutzoni F."/>
            <person name="Magnuson J."/>
            <person name="Mondo S."/>
            <person name="Nolan M."/>
            <person name="Ohm R."/>
            <person name="Pangilinan J."/>
            <person name="Park H.-J."/>
            <person name="Ramirez L."/>
            <person name="Alfaro M."/>
            <person name="Sun H."/>
            <person name="Tritt A."/>
            <person name="Yoshinaga Y."/>
            <person name="Zwiers L.-H."/>
            <person name="Turgeon B."/>
            <person name="Goodwin S."/>
            <person name="Spatafora J."/>
            <person name="Crous P."/>
            <person name="Grigoriev I."/>
        </authorList>
    </citation>
    <scope>NUCLEOTIDE SEQUENCE</scope>
    <source>
        <strain evidence="2">CBS 133067</strain>
    </source>
</reference>
<dbReference type="InterPro" id="IPR002925">
    <property type="entry name" value="Dienelactn_hydro"/>
</dbReference>
<evidence type="ECO:0000259" key="1">
    <source>
        <dbReference type="Pfam" id="PF01738"/>
    </source>
</evidence>
<dbReference type="PANTHER" id="PTHR17630">
    <property type="entry name" value="DIENELACTONE HYDROLASE"/>
    <property type="match status" value="1"/>
</dbReference>
<evidence type="ECO:0000313" key="2">
    <source>
        <dbReference type="EMBL" id="KAF2098971.1"/>
    </source>
</evidence>
<dbReference type="EMBL" id="ML978126">
    <property type="protein sequence ID" value="KAF2098971.1"/>
    <property type="molecule type" value="Genomic_DNA"/>
</dbReference>
<dbReference type="InterPro" id="IPR029058">
    <property type="entry name" value="AB_hydrolase_fold"/>
</dbReference>
<organism evidence="2 3">
    <name type="scientific">Rhizodiscina lignyota</name>
    <dbReference type="NCBI Taxonomy" id="1504668"/>
    <lineage>
        <taxon>Eukaryota</taxon>
        <taxon>Fungi</taxon>
        <taxon>Dikarya</taxon>
        <taxon>Ascomycota</taxon>
        <taxon>Pezizomycotina</taxon>
        <taxon>Dothideomycetes</taxon>
        <taxon>Pleosporomycetidae</taxon>
        <taxon>Aulographales</taxon>
        <taxon>Rhizodiscinaceae</taxon>
        <taxon>Rhizodiscina</taxon>
    </lineage>
</organism>
<proteinExistence type="predicted"/>
<dbReference type="OrthoDB" id="17560at2759"/>
<dbReference type="AlphaFoldDB" id="A0A9P4IIV3"/>
<feature type="domain" description="Dienelactone hydrolase" evidence="1">
    <location>
        <begin position="30"/>
        <end position="252"/>
    </location>
</feature>
<sequence length="257" mass="28338">MTSHQLGTCCYKGAKHEGTATGQLLDWQGIEAYVKHPEDGSTEHAILLLTDIIGHRSINSQLIADQFAANGYFIVMPDLFFGDSVPLNKVGELDIPKWFAGGYNAKGTNHGPSTVDPIVELCLSTMRTEYKCQKIGAAGYCFGAKYVLRHLRSDGKAIDVGHAAHPSHVERDDLQDITGPFSIAAAETDPVFPPENRHETEDILKSIGVPYQINLYGGVTHGFAVRGDLKDRVQLYAKENAFLQAVQWFDEHLKNQK</sequence>
<dbReference type="PANTHER" id="PTHR17630:SF44">
    <property type="entry name" value="PROTEIN AIM2"/>
    <property type="match status" value="1"/>
</dbReference>
<gene>
    <name evidence="2" type="ORF">NA57DRAFT_76205</name>
</gene>
<name>A0A9P4IIV3_9PEZI</name>
<keyword evidence="3" id="KW-1185">Reference proteome</keyword>